<dbReference type="InterPro" id="IPR023631">
    <property type="entry name" value="Amidase_dom"/>
</dbReference>
<evidence type="ECO:0000313" key="4">
    <source>
        <dbReference type="Proteomes" id="UP000000925"/>
    </source>
</evidence>
<gene>
    <name evidence="3" type="ordered locus">Caka_2068</name>
</gene>
<dbReference type="Pfam" id="PF01425">
    <property type="entry name" value="Amidase"/>
    <property type="match status" value="1"/>
</dbReference>
<dbReference type="HOGENOM" id="CLU_009600_0_1_0"/>
<dbReference type="InterPro" id="IPR053844">
    <property type="entry name" value="AH_C"/>
</dbReference>
<dbReference type="Gene3D" id="1.20.58.1700">
    <property type="match status" value="1"/>
</dbReference>
<dbReference type="KEGG" id="caa:Caka_2068"/>
<organism evidence="3 4">
    <name type="scientific">Coraliomargarita akajimensis (strain DSM 45221 / IAM 15411 / JCM 23193 / KCTC 12865 / 04OKA010-24)</name>
    <dbReference type="NCBI Taxonomy" id="583355"/>
    <lineage>
        <taxon>Bacteria</taxon>
        <taxon>Pseudomonadati</taxon>
        <taxon>Verrucomicrobiota</taxon>
        <taxon>Opitutia</taxon>
        <taxon>Puniceicoccales</taxon>
        <taxon>Coraliomargaritaceae</taxon>
        <taxon>Coraliomargarita</taxon>
    </lineage>
</organism>
<evidence type="ECO:0000259" key="1">
    <source>
        <dbReference type="Pfam" id="PF01425"/>
    </source>
</evidence>
<dbReference type="GO" id="GO:0016787">
    <property type="term" value="F:hydrolase activity"/>
    <property type="evidence" value="ECO:0007669"/>
    <property type="project" value="UniProtKB-KW"/>
</dbReference>
<dbReference type="PANTHER" id="PTHR11895:SF169">
    <property type="entry name" value="GLUTAMYL-TRNA(GLN) AMIDOTRANSFERASE"/>
    <property type="match status" value="1"/>
</dbReference>
<keyword evidence="4" id="KW-1185">Reference proteome</keyword>
<dbReference type="Proteomes" id="UP000000925">
    <property type="component" value="Chromosome"/>
</dbReference>
<dbReference type="InterPro" id="IPR000120">
    <property type="entry name" value="Amidase"/>
</dbReference>
<feature type="domain" description="Allophanate hydrolase C-terminal" evidence="2">
    <location>
        <begin position="451"/>
        <end position="573"/>
    </location>
</feature>
<proteinExistence type="predicted"/>
<dbReference type="RefSeq" id="WP_013043808.1">
    <property type="nucleotide sequence ID" value="NC_014008.1"/>
</dbReference>
<dbReference type="SUPFAM" id="SSF75304">
    <property type="entry name" value="Amidase signature (AS) enzymes"/>
    <property type="match status" value="1"/>
</dbReference>
<feature type="domain" description="Amidase" evidence="1">
    <location>
        <begin position="23"/>
        <end position="431"/>
    </location>
</feature>
<dbReference type="STRING" id="583355.Caka_2068"/>
<name>D5ELF0_CORAD</name>
<dbReference type="InterPro" id="IPR036928">
    <property type="entry name" value="AS_sf"/>
</dbReference>
<dbReference type="NCBIfam" id="TIGR02713">
    <property type="entry name" value="allophanate_hyd"/>
    <property type="match status" value="1"/>
</dbReference>
<dbReference type="EMBL" id="CP001998">
    <property type="protein sequence ID" value="ADE55086.1"/>
    <property type="molecule type" value="Genomic_DNA"/>
</dbReference>
<sequence length="574" mass="60983">MQDLTISTLQASYASGELTPRKLVKELLQKIAAADNPAVWIYPLTEAELEPYLQRLESSDPSTLPLYGIPFAIKDNIDLACVPTTAACEAYGYTPELSAPVVEKLLQAGAIPMGKTNLDQFATGLVGVRSPYGVPRNPIAPDRVPGGSSSGSAVALSEGLVSFSLGTDTAGSGRVPAMFNKLWGLKPSRGRLSTSGVVPACRTLDCVSIFALNAGDGQEVLKVAEGFDSADAYSQPTRDVALPKSKRLGVPKPEQLLFFSDVDYQPVWLKALDDLRAQGWDIVEVDFEPFLKAARLLYEGPWVSERTTALKDFLESNADDFFPATRSIIGGGVGNTACEAFAATYKLADLKRESEAVWRGLTAIVTPTAGGFPSLADLEADPIGPNSQLGYYTNFMNLLDLCAVAAPAGETESGLPFGLTWIAPRDADKALVDFAANGPLGTNAAAGDRISILLFGAHMTGLPLNEQVLGLGGEFVAEVQTAPLYKMIYLPEPAPHRPGIIRVGEGGVRIAAEEWSFPKAALGEFLSTIQQPLGLGQLELSDGRKVHGFLCEAEAAEAAEDISSTGGWRGYLAR</sequence>
<dbReference type="Gene3D" id="3.90.1300.10">
    <property type="entry name" value="Amidase signature (AS) domain"/>
    <property type="match status" value="1"/>
</dbReference>
<keyword evidence="3" id="KW-0378">Hydrolase</keyword>
<evidence type="ECO:0000313" key="3">
    <source>
        <dbReference type="EMBL" id="ADE55086.1"/>
    </source>
</evidence>
<dbReference type="OrthoDB" id="9811471at2"/>
<dbReference type="eggNOG" id="COG0154">
    <property type="taxonomic scope" value="Bacteria"/>
</dbReference>
<dbReference type="PANTHER" id="PTHR11895">
    <property type="entry name" value="TRANSAMIDASE"/>
    <property type="match status" value="1"/>
</dbReference>
<dbReference type="NCBIfam" id="NF006043">
    <property type="entry name" value="PRK08186.1"/>
    <property type="match status" value="1"/>
</dbReference>
<dbReference type="Pfam" id="PF21986">
    <property type="entry name" value="AH_C"/>
    <property type="match status" value="1"/>
</dbReference>
<reference evidence="3 4" key="1">
    <citation type="journal article" date="2010" name="Stand. Genomic Sci.">
        <title>Complete genome sequence of Coraliomargarita akajimensis type strain (04OKA010-24).</title>
        <authorList>
            <person name="Mavromatis K."/>
            <person name="Abt B."/>
            <person name="Brambilla E."/>
            <person name="Lapidus A."/>
            <person name="Copeland A."/>
            <person name="Deshpande S."/>
            <person name="Nolan M."/>
            <person name="Lucas S."/>
            <person name="Tice H."/>
            <person name="Cheng J.F."/>
            <person name="Han C."/>
            <person name="Detter J.C."/>
            <person name="Woyke T."/>
            <person name="Goodwin L."/>
            <person name="Pitluck S."/>
            <person name="Held B."/>
            <person name="Brettin T."/>
            <person name="Tapia R."/>
            <person name="Ivanova N."/>
            <person name="Mikhailova N."/>
            <person name="Pati A."/>
            <person name="Liolios K."/>
            <person name="Chen A."/>
            <person name="Palaniappan K."/>
            <person name="Land M."/>
            <person name="Hauser L."/>
            <person name="Chang Y.J."/>
            <person name="Jeffries C.D."/>
            <person name="Rohde M."/>
            <person name="Goker M."/>
            <person name="Bristow J."/>
            <person name="Eisen J.A."/>
            <person name="Markowitz V."/>
            <person name="Hugenholtz P."/>
            <person name="Klenk H.P."/>
            <person name="Kyrpides N.C."/>
        </authorList>
    </citation>
    <scope>NUCLEOTIDE SEQUENCE [LARGE SCALE GENOMIC DNA]</scope>
    <source>
        <strain evidence="4">DSM 45221 / IAM 15411 / JCM 23193 / KCTC 12865</strain>
    </source>
</reference>
<accession>D5ELF0</accession>
<dbReference type="InterPro" id="IPR014085">
    <property type="entry name" value="Allophanate_hydrolase"/>
</dbReference>
<dbReference type="Gene3D" id="3.10.490.10">
    <property type="entry name" value="Gamma-glutamyl cyclotransferase-like"/>
    <property type="match status" value="1"/>
</dbReference>
<evidence type="ECO:0000259" key="2">
    <source>
        <dbReference type="Pfam" id="PF21986"/>
    </source>
</evidence>
<protein>
    <submittedName>
        <fullName evidence="3">Allophanate hydrolase</fullName>
    </submittedName>
</protein>
<dbReference type="AlphaFoldDB" id="D5ELF0"/>